<protein>
    <submittedName>
        <fullName evidence="2">Uncharacterized protein</fullName>
    </submittedName>
</protein>
<proteinExistence type="predicted"/>
<sequence length="89" mass="8928">MANVKGGKDHSDGIETLAGQVLADKTAKAREKRLAAAVLAHADGKPAAAAKAKPAAKPRAAPVANKPAPKPRAAPAKAAPKAKAPVKKR</sequence>
<dbReference type="EMBL" id="UFSM01000001">
    <property type="protein sequence ID" value="SUU89992.1"/>
    <property type="molecule type" value="Genomic_DNA"/>
</dbReference>
<dbReference type="AlphaFoldDB" id="A0A380WNV3"/>
<feature type="region of interest" description="Disordered" evidence="1">
    <location>
        <begin position="42"/>
        <end position="89"/>
    </location>
</feature>
<gene>
    <name evidence="2" type="ORF">NCTC10684_03235</name>
</gene>
<accession>A0A380WNV3</accession>
<evidence type="ECO:0000313" key="2">
    <source>
        <dbReference type="EMBL" id="SUU89992.1"/>
    </source>
</evidence>
<evidence type="ECO:0000313" key="3">
    <source>
        <dbReference type="Proteomes" id="UP000254701"/>
    </source>
</evidence>
<dbReference type="Proteomes" id="UP000254701">
    <property type="component" value="Unassembled WGS sequence"/>
</dbReference>
<evidence type="ECO:0000256" key="1">
    <source>
        <dbReference type="SAM" id="MobiDB-lite"/>
    </source>
</evidence>
<organism evidence="2 3">
    <name type="scientific">Aminobacter aminovorans</name>
    <name type="common">Chelatobacter heintzii</name>
    <dbReference type="NCBI Taxonomy" id="83263"/>
    <lineage>
        <taxon>Bacteria</taxon>
        <taxon>Pseudomonadati</taxon>
        <taxon>Pseudomonadota</taxon>
        <taxon>Alphaproteobacteria</taxon>
        <taxon>Hyphomicrobiales</taxon>
        <taxon>Phyllobacteriaceae</taxon>
        <taxon>Aminobacter</taxon>
    </lineage>
</organism>
<feature type="compositionally biased region" description="Low complexity" evidence="1">
    <location>
        <begin position="45"/>
        <end position="83"/>
    </location>
</feature>
<reference evidence="2 3" key="1">
    <citation type="submission" date="2018-06" db="EMBL/GenBank/DDBJ databases">
        <authorList>
            <consortium name="Pathogen Informatics"/>
            <person name="Doyle S."/>
        </authorList>
    </citation>
    <scope>NUCLEOTIDE SEQUENCE [LARGE SCALE GENOMIC DNA]</scope>
    <source>
        <strain evidence="2 3">NCTC10684</strain>
    </source>
</reference>
<name>A0A380WNV3_AMIAI</name>